<protein>
    <submittedName>
        <fullName evidence="1">Uncharacterized protein</fullName>
    </submittedName>
</protein>
<reference evidence="1" key="1">
    <citation type="journal article" date="2020" name="mSystems">
        <title>Genome- and Community-Level Interaction Insights into Carbon Utilization and Element Cycling Functions of Hydrothermarchaeota in Hydrothermal Sediment.</title>
        <authorList>
            <person name="Zhou Z."/>
            <person name="Liu Y."/>
            <person name="Xu W."/>
            <person name="Pan J."/>
            <person name="Luo Z.H."/>
            <person name="Li M."/>
        </authorList>
    </citation>
    <scope>NUCLEOTIDE SEQUENCE</scope>
    <source>
        <strain evidence="1">HyVt-347</strain>
    </source>
</reference>
<dbReference type="Proteomes" id="UP000885680">
    <property type="component" value="Unassembled WGS sequence"/>
</dbReference>
<dbReference type="EMBL" id="DRGN01000123">
    <property type="protein sequence ID" value="HEU00400.1"/>
    <property type="molecule type" value="Genomic_DNA"/>
</dbReference>
<accession>A0A9C9NFS5</accession>
<evidence type="ECO:0000313" key="1">
    <source>
        <dbReference type="EMBL" id="HEU00400.1"/>
    </source>
</evidence>
<dbReference type="AlphaFoldDB" id="A0A9C9NFS5"/>
<name>A0A9C9NFS5_9HYPH</name>
<evidence type="ECO:0000313" key="2">
    <source>
        <dbReference type="Proteomes" id="UP000885680"/>
    </source>
</evidence>
<organism evidence="1 2">
    <name type="scientific">Aurantimonas coralicida</name>
    <dbReference type="NCBI Taxonomy" id="182270"/>
    <lineage>
        <taxon>Bacteria</taxon>
        <taxon>Pseudomonadati</taxon>
        <taxon>Pseudomonadota</taxon>
        <taxon>Alphaproteobacteria</taxon>
        <taxon>Hyphomicrobiales</taxon>
        <taxon>Aurantimonadaceae</taxon>
        <taxon>Aurantimonas</taxon>
    </lineage>
</organism>
<comment type="caution">
    <text evidence="1">The sequence shown here is derived from an EMBL/GenBank/DDBJ whole genome shotgun (WGS) entry which is preliminary data.</text>
</comment>
<gene>
    <name evidence="1" type="ORF">ENH89_08600</name>
</gene>
<proteinExistence type="predicted"/>
<sequence length="119" mass="13038">MKVFAEIAGIVTPDTNALAQLRETPRMTGHRSRASTRYSVLALRTIRKSRKRVEGNEAPAGALPDPDYDRKAPMVYRGRIDQVPARDSAGADGPASVFADHDCVVMGARFVLEAIRRDS</sequence>